<dbReference type="GO" id="GO:0016491">
    <property type="term" value="F:oxidoreductase activity"/>
    <property type="evidence" value="ECO:0007669"/>
    <property type="project" value="UniProtKB-KW"/>
</dbReference>
<feature type="domain" description="FAD dependent oxidoreductase" evidence="3">
    <location>
        <begin position="5"/>
        <end position="339"/>
    </location>
</feature>
<gene>
    <name evidence="4" type="ORF">SCH01S_37_00020</name>
</gene>
<dbReference type="Gene3D" id="3.50.50.60">
    <property type="entry name" value="FAD/NAD(P)-binding domain"/>
    <property type="match status" value="1"/>
</dbReference>
<dbReference type="SUPFAM" id="SSF51905">
    <property type="entry name" value="FAD/NAD(P)-binding domain"/>
    <property type="match status" value="1"/>
</dbReference>
<dbReference type="OrthoDB" id="7421214at2"/>
<evidence type="ECO:0000256" key="2">
    <source>
        <dbReference type="SAM" id="SignalP"/>
    </source>
</evidence>
<dbReference type="Pfam" id="PF01266">
    <property type="entry name" value="DAO"/>
    <property type="match status" value="1"/>
</dbReference>
<evidence type="ECO:0000313" key="5">
    <source>
        <dbReference type="Proteomes" id="UP000033202"/>
    </source>
</evidence>
<name>A0A0E9MQ22_9SPHN</name>
<dbReference type="PANTHER" id="PTHR13847:SF287">
    <property type="entry name" value="FAD-DEPENDENT OXIDOREDUCTASE DOMAIN-CONTAINING PROTEIN 1"/>
    <property type="match status" value="1"/>
</dbReference>
<accession>A0A0E9MQ22</accession>
<dbReference type="EMBL" id="BBWU01000037">
    <property type="protein sequence ID" value="GAO39649.1"/>
    <property type="molecule type" value="Genomic_DNA"/>
</dbReference>
<proteinExistence type="predicted"/>
<dbReference type="Gene3D" id="3.30.9.10">
    <property type="entry name" value="D-Amino Acid Oxidase, subunit A, domain 2"/>
    <property type="match status" value="1"/>
</dbReference>
<keyword evidence="5" id="KW-1185">Reference proteome</keyword>
<dbReference type="PANTHER" id="PTHR13847">
    <property type="entry name" value="SARCOSINE DEHYDROGENASE-RELATED"/>
    <property type="match status" value="1"/>
</dbReference>
<feature type="signal peptide" evidence="2">
    <location>
        <begin position="1"/>
        <end position="19"/>
    </location>
</feature>
<feature type="chain" id="PRO_5002429591" evidence="2">
    <location>
        <begin position="20"/>
        <end position="359"/>
    </location>
</feature>
<dbReference type="InterPro" id="IPR036188">
    <property type="entry name" value="FAD/NAD-bd_sf"/>
</dbReference>
<sequence length="359" mass="38770">MRRYDVAIVGAGIAGASLAAEVAPYASVLLLEAEDQPGYHATGRSAAFWSETYGGPLVQPLTSGSERWFRDRGLLHSRRALYLGRAADEPAIAAFLSAFAGSAVPLERWPIERARALLPHLAPEWDRAVWEASCTDIDVAGAHQAFLKEARQAGAQLRCAAPLQHAQRLETGWRLQAGGEAIDAGILVNAAGAWADPVARKAGVPPIGIQPYRRTVVQLAVDPPAPADLPLVMDMEGSFYFKPEAGRLWLSPHDETPDEPCDAAADELDVALAIDRFERAIGWRIVRLERRWAGLRSFAPDRLPVYGFDPAAPGFFWCAGQGGFGIQTAPAAARMAAALLLGRPVAEIDPAPYLPNRFR</sequence>
<dbReference type="AlphaFoldDB" id="A0A0E9MQ22"/>
<organism evidence="4 5">
    <name type="scientific">Sphingomonas changbaiensis NBRC 104936</name>
    <dbReference type="NCBI Taxonomy" id="1219043"/>
    <lineage>
        <taxon>Bacteria</taxon>
        <taxon>Pseudomonadati</taxon>
        <taxon>Pseudomonadota</taxon>
        <taxon>Alphaproteobacteria</taxon>
        <taxon>Sphingomonadales</taxon>
        <taxon>Sphingomonadaceae</taxon>
        <taxon>Sphingomonas</taxon>
    </lineage>
</organism>
<dbReference type="RefSeq" id="WP_046348473.1">
    <property type="nucleotide sequence ID" value="NZ_BBWU01000037.1"/>
</dbReference>
<dbReference type="InterPro" id="IPR006076">
    <property type="entry name" value="FAD-dep_OxRdtase"/>
</dbReference>
<keyword evidence="1" id="KW-0560">Oxidoreductase</keyword>
<reference evidence="4 5" key="1">
    <citation type="submission" date="2015-04" db="EMBL/GenBank/DDBJ databases">
        <title>Whole genome shotgun sequence of Sphingomonas changbaiensis NBRC 104936.</title>
        <authorList>
            <person name="Katano-Makiyama Y."/>
            <person name="Hosoyama A."/>
            <person name="Hashimoto M."/>
            <person name="Noguchi M."/>
            <person name="Tsuchikane K."/>
            <person name="Ohji S."/>
            <person name="Yamazoe A."/>
            <person name="Ichikawa N."/>
            <person name="Kimura A."/>
            <person name="Fujita N."/>
        </authorList>
    </citation>
    <scope>NUCLEOTIDE SEQUENCE [LARGE SCALE GENOMIC DNA]</scope>
    <source>
        <strain evidence="4 5">NBRC 104936</strain>
    </source>
</reference>
<dbReference type="GO" id="GO:0005737">
    <property type="term" value="C:cytoplasm"/>
    <property type="evidence" value="ECO:0007669"/>
    <property type="project" value="TreeGrafter"/>
</dbReference>
<evidence type="ECO:0000313" key="4">
    <source>
        <dbReference type="EMBL" id="GAO39649.1"/>
    </source>
</evidence>
<keyword evidence="2" id="KW-0732">Signal</keyword>
<evidence type="ECO:0000256" key="1">
    <source>
        <dbReference type="ARBA" id="ARBA00023002"/>
    </source>
</evidence>
<comment type="caution">
    <text evidence="4">The sequence shown here is derived from an EMBL/GenBank/DDBJ whole genome shotgun (WGS) entry which is preliminary data.</text>
</comment>
<protein>
    <submittedName>
        <fullName evidence="4">Putative oxidoreductase</fullName>
    </submittedName>
</protein>
<evidence type="ECO:0000259" key="3">
    <source>
        <dbReference type="Pfam" id="PF01266"/>
    </source>
</evidence>
<dbReference type="STRING" id="1219043.SCH01S_37_00020"/>
<dbReference type="Proteomes" id="UP000033202">
    <property type="component" value="Unassembled WGS sequence"/>
</dbReference>